<feature type="transmembrane region" description="Helical" evidence="1">
    <location>
        <begin position="60"/>
        <end position="82"/>
    </location>
</feature>
<evidence type="ECO:0008006" key="5">
    <source>
        <dbReference type="Google" id="ProtNLM"/>
    </source>
</evidence>
<dbReference type="OrthoDB" id="2419290at2759"/>
<reference evidence="3 4" key="1">
    <citation type="submission" date="2017-10" db="EMBL/GenBank/DDBJ databases">
        <title>Extensive intraspecific genome diversity in a model arbuscular mycorrhizal fungus.</title>
        <authorList>
            <person name="Chen E.C.H."/>
            <person name="Morin E."/>
            <person name="Baudet D."/>
            <person name="Noel J."/>
            <person name="Ndikumana S."/>
            <person name="Charron P."/>
            <person name="St-Onge C."/>
            <person name="Giorgi J."/>
            <person name="Grigoriev I.V."/>
            <person name="Roux C."/>
            <person name="Martin F.M."/>
            <person name="Corradi N."/>
        </authorList>
    </citation>
    <scope>NUCLEOTIDE SEQUENCE [LARGE SCALE GENOMIC DNA]</scope>
    <source>
        <strain evidence="3 4">A1</strain>
    </source>
</reference>
<dbReference type="VEuPathDB" id="FungiDB:RhiirA1_529207"/>
<gene>
    <name evidence="2" type="ORF">CHRIB12_LOCUS6213</name>
    <name evidence="3" type="ORF">RhiirA1_529207</name>
</gene>
<reference evidence="3 4" key="2">
    <citation type="submission" date="2017-10" db="EMBL/GenBank/DDBJ databases">
        <title>Genome analyses suggest a sexual origin of heterokaryosis in a supposedly ancient asexual fungus.</title>
        <authorList>
            <person name="Corradi N."/>
            <person name="Sedzielewska K."/>
            <person name="Noel J."/>
            <person name="Charron P."/>
            <person name="Farinelli L."/>
            <person name="Marton T."/>
            <person name="Kruger M."/>
            <person name="Pelin A."/>
            <person name="Brachmann A."/>
            <person name="Corradi N."/>
        </authorList>
    </citation>
    <scope>NUCLEOTIDE SEQUENCE [LARGE SCALE GENOMIC DNA]</scope>
    <source>
        <strain evidence="3 4">A1</strain>
    </source>
</reference>
<dbReference type="EMBL" id="CAGKOT010000010">
    <property type="protein sequence ID" value="CAB5355899.1"/>
    <property type="molecule type" value="Genomic_DNA"/>
</dbReference>
<keyword evidence="1" id="KW-1133">Transmembrane helix</keyword>
<reference evidence="2" key="3">
    <citation type="submission" date="2020-05" db="EMBL/GenBank/DDBJ databases">
        <authorList>
            <person name="Rincon C."/>
            <person name="Sanders R I."/>
            <person name="Robbins C."/>
            <person name="Chaturvedi A."/>
        </authorList>
    </citation>
    <scope>NUCLEOTIDE SEQUENCE</scope>
    <source>
        <strain evidence="2">CHB12</strain>
    </source>
</reference>
<organism evidence="3 4">
    <name type="scientific">Rhizophagus irregularis</name>
    <dbReference type="NCBI Taxonomy" id="588596"/>
    <lineage>
        <taxon>Eukaryota</taxon>
        <taxon>Fungi</taxon>
        <taxon>Fungi incertae sedis</taxon>
        <taxon>Mucoromycota</taxon>
        <taxon>Glomeromycotina</taxon>
        <taxon>Glomeromycetes</taxon>
        <taxon>Glomerales</taxon>
        <taxon>Glomeraceae</taxon>
        <taxon>Rhizophagus</taxon>
    </lineage>
</organism>
<sequence>MATHTTARKQPNYLAMTFTICFVCFIILIQFPLIFITPILEYKKIILFKEYNLPINEHVEYSYFILLLFQISLTITLCFCCCYNNVKQLNWKFSVATSLWIIVPIVYTYKTIGELGDVPIFCPSNYKYSFPRLQFICQIRISNIICMWLMFISTILATFAMHIPESKYNEWFGFGIEDNDSEKSEKVDKESKNIKK</sequence>
<comment type="caution">
    <text evidence="3">The sequence shown here is derived from an EMBL/GenBank/DDBJ whole genome shotgun (WGS) entry which is preliminary data.</text>
</comment>
<dbReference type="EMBL" id="LLXH01000038">
    <property type="protein sequence ID" value="PKC74882.1"/>
    <property type="molecule type" value="Genomic_DNA"/>
</dbReference>
<evidence type="ECO:0000313" key="4">
    <source>
        <dbReference type="Proteomes" id="UP000232688"/>
    </source>
</evidence>
<dbReference type="Proteomes" id="UP000232688">
    <property type="component" value="Unassembled WGS sequence"/>
</dbReference>
<evidence type="ECO:0000313" key="3">
    <source>
        <dbReference type="EMBL" id="PKC74882.1"/>
    </source>
</evidence>
<keyword evidence="1" id="KW-0472">Membrane</keyword>
<feature type="transmembrane region" description="Helical" evidence="1">
    <location>
        <begin position="12"/>
        <end position="40"/>
    </location>
</feature>
<feature type="transmembrane region" description="Helical" evidence="1">
    <location>
        <begin position="141"/>
        <end position="161"/>
    </location>
</feature>
<name>A0A2N0SH42_9GLOM</name>
<keyword evidence="1" id="KW-0812">Transmembrane</keyword>
<evidence type="ECO:0000313" key="2">
    <source>
        <dbReference type="EMBL" id="CAB5355899.1"/>
    </source>
</evidence>
<dbReference type="VEuPathDB" id="FungiDB:RhiirFUN_012142"/>
<dbReference type="AlphaFoldDB" id="A0A2N0SH42"/>
<proteinExistence type="predicted"/>
<dbReference type="VEuPathDB" id="FungiDB:FUN_014966"/>
<accession>A0A2N0SH42</accession>
<dbReference type="Proteomes" id="UP000684084">
    <property type="component" value="Unassembled WGS sequence"/>
</dbReference>
<evidence type="ECO:0000256" key="1">
    <source>
        <dbReference type="SAM" id="Phobius"/>
    </source>
</evidence>
<protein>
    <recommendedName>
        <fullName evidence="5">Transmembrane protein</fullName>
    </recommendedName>
</protein>